<dbReference type="Gene3D" id="3.40.710.10">
    <property type="entry name" value="DD-peptidase/beta-lactamase superfamily"/>
    <property type="match status" value="1"/>
</dbReference>
<reference evidence="4" key="2">
    <citation type="submission" date="2015-01" db="EMBL/GenBank/DDBJ databases">
        <title>Evolutionary Origins and Diversification of the Mycorrhizal Mutualists.</title>
        <authorList>
            <consortium name="DOE Joint Genome Institute"/>
            <consortium name="Mycorrhizal Genomics Consortium"/>
            <person name="Kohler A."/>
            <person name="Kuo A."/>
            <person name="Nagy L.G."/>
            <person name="Floudas D."/>
            <person name="Copeland A."/>
            <person name="Barry K.W."/>
            <person name="Cichocki N."/>
            <person name="Veneault-Fourrey C."/>
            <person name="LaButti K."/>
            <person name="Lindquist E.A."/>
            <person name="Lipzen A."/>
            <person name="Lundell T."/>
            <person name="Morin E."/>
            <person name="Murat C."/>
            <person name="Riley R."/>
            <person name="Ohm R."/>
            <person name="Sun H."/>
            <person name="Tunlid A."/>
            <person name="Henrissat B."/>
            <person name="Grigoriev I.V."/>
            <person name="Hibbett D.S."/>
            <person name="Martin F."/>
        </authorList>
    </citation>
    <scope>NUCLEOTIDE SEQUENCE [LARGE SCALE GENOMIC DNA]</scope>
    <source>
        <strain evidence="4">Zn</strain>
    </source>
</reference>
<accession>A0A0C3CL56</accession>
<proteinExistence type="predicted"/>
<dbReference type="Proteomes" id="UP000054321">
    <property type="component" value="Unassembled WGS sequence"/>
</dbReference>
<dbReference type="STRING" id="913774.A0A0C3CL56"/>
<dbReference type="SUPFAM" id="SSF56601">
    <property type="entry name" value="beta-lactamase/transpeptidase-like"/>
    <property type="match status" value="1"/>
</dbReference>
<dbReference type="PANTHER" id="PTHR43283">
    <property type="entry name" value="BETA-LACTAMASE-RELATED"/>
    <property type="match status" value="1"/>
</dbReference>
<reference evidence="3 4" key="1">
    <citation type="submission" date="2014-04" db="EMBL/GenBank/DDBJ databases">
        <authorList>
            <consortium name="DOE Joint Genome Institute"/>
            <person name="Kuo A."/>
            <person name="Martino E."/>
            <person name="Perotto S."/>
            <person name="Kohler A."/>
            <person name="Nagy L.G."/>
            <person name="Floudas D."/>
            <person name="Copeland A."/>
            <person name="Barry K.W."/>
            <person name="Cichocki N."/>
            <person name="Veneault-Fourrey C."/>
            <person name="LaButti K."/>
            <person name="Lindquist E.A."/>
            <person name="Lipzen A."/>
            <person name="Lundell T."/>
            <person name="Morin E."/>
            <person name="Murat C."/>
            <person name="Sun H."/>
            <person name="Tunlid A."/>
            <person name="Henrissat B."/>
            <person name="Grigoriev I.V."/>
            <person name="Hibbett D.S."/>
            <person name="Martin F."/>
            <person name="Nordberg H.P."/>
            <person name="Cantor M.N."/>
            <person name="Hua S.X."/>
        </authorList>
    </citation>
    <scope>NUCLEOTIDE SEQUENCE [LARGE SCALE GENOMIC DNA]</scope>
    <source>
        <strain evidence="3 4">Zn</strain>
    </source>
</reference>
<dbReference type="InterPro" id="IPR001466">
    <property type="entry name" value="Beta-lactam-related"/>
</dbReference>
<dbReference type="PANTHER" id="PTHR43283:SF7">
    <property type="entry name" value="BETA-LACTAMASE-RELATED DOMAIN-CONTAINING PROTEIN"/>
    <property type="match status" value="1"/>
</dbReference>
<dbReference type="Pfam" id="PF00144">
    <property type="entry name" value="Beta-lactamase"/>
    <property type="match status" value="1"/>
</dbReference>
<dbReference type="InterPro" id="IPR050789">
    <property type="entry name" value="Diverse_Enzym_Activities"/>
</dbReference>
<dbReference type="HOGENOM" id="CLU_623790_0_0_1"/>
<keyword evidence="4" id="KW-1185">Reference proteome</keyword>
<protein>
    <recommendedName>
        <fullName evidence="2">Beta-lactamase-related domain-containing protein</fullName>
    </recommendedName>
</protein>
<sequence>MLPSLVSSFLLALAFAVPGVAPIPAYGLPSRAVYPPYKQCILPAAGEDFESATPREVNLNQTAVDEAIAYASTHGRISVQIFRHNCRVARGPLDLLTDEIPNNVWSVTKSVISMITGMAHDRNLLALDDPIGKYLPDEPGWGDAEHRAITIRDLLTETSGLDEAILSEAATVATDASSPQEALGESFKYPPGTHFEYSQRVPDLMSFVVQQALGEDIQTFAQRNLFDPIGIPSDSFFWLRDRSGNTYGYAWLFMPPSQLAKLGLLMQNGGSWNGQQVISSDWVSQVSQPTGTNGCYGYLFWTNKGKPCTGANIPSAQTVNRQMVPSAPDDLYAMVGALQQNNFIIPSLGITVTWTGVLGDTEPNLSVLLSATPGDLYYNFFRILMRGVEDVQVPDPGPFKDDPLDLDINPLNYISPAVLLNDLVSSPECNVVFCNGGVPVVGVMENLQEIANAALGLPSNLV</sequence>
<dbReference type="InParanoid" id="A0A0C3CL56"/>
<organism evidence="3 4">
    <name type="scientific">Oidiodendron maius (strain Zn)</name>
    <dbReference type="NCBI Taxonomy" id="913774"/>
    <lineage>
        <taxon>Eukaryota</taxon>
        <taxon>Fungi</taxon>
        <taxon>Dikarya</taxon>
        <taxon>Ascomycota</taxon>
        <taxon>Pezizomycotina</taxon>
        <taxon>Leotiomycetes</taxon>
        <taxon>Leotiomycetes incertae sedis</taxon>
        <taxon>Myxotrichaceae</taxon>
        <taxon>Oidiodendron</taxon>
    </lineage>
</organism>
<keyword evidence="1" id="KW-0732">Signal</keyword>
<evidence type="ECO:0000259" key="2">
    <source>
        <dbReference type="Pfam" id="PF00144"/>
    </source>
</evidence>
<feature type="domain" description="Beta-lactamase-related" evidence="2">
    <location>
        <begin position="104"/>
        <end position="302"/>
    </location>
</feature>
<gene>
    <name evidence="3" type="ORF">OIDMADRAFT_181116</name>
</gene>
<dbReference type="AlphaFoldDB" id="A0A0C3CL56"/>
<dbReference type="InterPro" id="IPR012338">
    <property type="entry name" value="Beta-lactam/transpept-like"/>
</dbReference>
<evidence type="ECO:0000256" key="1">
    <source>
        <dbReference type="SAM" id="SignalP"/>
    </source>
</evidence>
<evidence type="ECO:0000313" key="3">
    <source>
        <dbReference type="EMBL" id="KIM99703.1"/>
    </source>
</evidence>
<feature type="signal peptide" evidence="1">
    <location>
        <begin position="1"/>
        <end position="16"/>
    </location>
</feature>
<dbReference type="OrthoDB" id="3590767at2759"/>
<feature type="chain" id="PRO_5002162581" description="Beta-lactamase-related domain-containing protein" evidence="1">
    <location>
        <begin position="17"/>
        <end position="462"/>
    </location>
</feature>
<name>A0A0C3CL56_OIDMZ</name>
<evidence type="ECO:0000313" key="4">
    <source>
        <dbReference type="Proteomes" id="UP000054321"/>
    </source>
</evidence>
<dbReference type="EMBL" id="KN832878">
    <property type="protein sequence ID" value="KIM99703.1"/>
    <property type="molecule type" value="Genomic_DNA"/>
</dbReference>